<proteinExistence type="predicted"/>
<accession>A0AC35FLJ0</accession>
<dbReference type="WBParaSite" id="PS1159_v2.g18722.t1">
    <property type="protein sequence ID" value="PS1159_v2.g18722.t1"/>
    <property type="gene ID" value="PS1159_v2.g18722"/>
</dbReference>
<dbReference type="Proteomes" id="UP000887580">
    <property type="component" value="Unplaced"/>
</dbReference>
<organism evidence="1 2">
    <name type="scientific">Panagrolaimus sp. PS1159</name>
    <dbReference type="NCBI Taxonomy" id="55785"/>
    <lineage>
        <taxon>Eukaryota</taxon>
        <taxon>Metazoa</taxon>
        <taxon>Ecdysozoa</taxon>
        <taxon>Nematoda</taxon>
        <taxon>Chromadorea</taxon>
        <taxon>Rhabditida</taxon>
        <taxon>Tylenchina</taxon>
        <taxon>Panagrolaimomorpha</taxon>
        <taxon>Panagrolaimoidea</taxon>
        <taxon>Panagrolaimidae</taxon>
        <taxon>Panagrolaimus</taxon>
    </lineage>
</organism>
<evidence type="ECO:0000313" key="2">
    <source>
        <dbReference type="WBParaSite" id="PS1159_v2.g18722.t1"/>
    </source>
</evidence>
<reference evidence="2" key="1">
    <citation type="submission" date="2022-11" db="UniProtKB">
        <authorList>
            <consortium name="WormBaseParasite"/>
        </authorList>
    </citation>
    <scope>IDENTIFICATION</scope>
</reference>
<evidence type="ECO:0000313" key="1">
    <source>
        <dbReference type="Proteomes" id="UP000887580"/>
    </source>
</evidence>
<protein>
    <submittedName>
        <fullName evidence="2">BHLH domain-containing protein</fullName>
    </submittedName>
</protein>
<name>A0AC35FLJ0_9BILA</name>
<sequence length="226" mass="24758">MSSAAAAAAYLNSTFQTTGGNSNTCFGNGSGSNGHLLPRASAPNSFSYPSPSFEPFIPSGTASTYGYTSSSGSSCSTTAPLPSPDGYYGIPFYSTNWEIGNLNNFIKQEPEQKPLSKIGPIKTPPRKRTTKFAKSASSDSNDSPPENGKCRTRTRRYKTPSPQILRVRREMANARERRRMNNLNTAYDMLRQVLPDLDEGRRLSKMETLQMAQIYIENLADLISSS</sequence>